<dbReference type="GO" id="GO:0015179">
    <property type="term" value="F:L-amino acid transmembrane transporter activity"/>
    <property type="evidence" value="ECO:0007669"/>
    <property type="project" value="TreeGrafter"/>
</dbReference>
<dbReference type="Pfam" id="PF01490">
    <property type="entry name" value="Aa_trans"/>
    <property type="match status" value="1"/>
</dbReference>
<protein>
    <recommendedName>
        <fullName evidence="6">Amino acid transporter transmembrane domain-containing protein</fullName>
    </recommendedName>
</protein>
<keyword evidence="8" id="KW-1185">Reference proteome</keyword>
<keyword evidence="2 5" id="KW-0812">Transmembrane</keyword>
<dbReference type="GO" id="GO:0016020">
    <property type="term" value="C:membrane"/>
    <property type="evidence" value="ECO:0007669"/>
    <property type="project" value="UniProtKB-SubCell"/>
</dbReference>
<comment type="caution">
    <text evidence="7">The sequence shown here is derived from an EMBL/GenBank/DDBJ whole genome shotgun (WGS) entry which is preliminary data.</text>
</comment>
<feature type="transmembrane region" description="Helical" evidence="5">
    <location>
        <begin position="136"/>
        <end position="155"/>
    </location>
</feature>
<feature type="transmembrane region" description="Helical" evidence="5">
    <location>
        <begin position="7"/>
        <end position="25"/>
    </location>
</feature>
<accession>A0AB34IQN6</accession>
<gene>
    <name evidence="7" type="ORF">AB1Y20_011954</name>
</gene>
<dbReference type="InterPro" id="IPR013057">
    <property type="entry name" value="AA_transpt_TM"/>
</dbReference>
<keyword evidence="3 5" id="KW-1133">Transmembrane helix</keyword>
<dbReference type="EMBL" id="JBGBPQ010000021">
    <property type="protein sequence ID" value="KAL1503470.1"/>
    <property type="molecule type" value="Genomic_DNA"/>
</dbReference>
<reference evidence="7 8" key="1">
    <citation type="journal article" date="2024" name="Science">
        <title>Giant polyketide synthase enzymes in the biosynthesis of giant marine polyether toxins.</title>
        <authorList>
            <person name="Fallon T.R."/>
            <person name="Shende V.V."/>
            <person name="Wierzbicki I.H."/>
            <person name="Pendleton A.L."/>
            <person name="Watervoot N.F."/>
            <person name="Auber R.P."/>
            <person name="Gonzalez D.J."/>
            <person name="Wisecaver J.H."/>
            <person name="Moore B.S."/>
        </authorList>
    </citation>
    <scope>NUCLEOTIDE SEQUENCE [LARGE SCALE GENOMIC DNA]</scope>
    <source>
        <strain evidence="7 8">12B1</strain>
    </source>
</reference>
<organism evidence="7 8">
    <name type="scientific">Prymnesium parvum</name>
    <name type="common">Toxic golden alga</name>
    <dbReference type="NCBI Taxonomy" id="97485"/>
    <lineage>
        <taxon>Eukaryota</taxon>
        <taxon>Haptista</taxon>
        <taxon>Haptophyta</taxon>
        <taxon>Prymnesiophyceae</taxon>
        <taxon>Prymnesiales</taxon>
        <taxon>Prymnesiaceae</taxon>
        <taxon>Prymnesium</taxon>
    </lineage>
</organism>
<evidence type="ECO:0000313" key="8">
    <source>
        <dbReference type="Proteomes" id="UP001515480"/>
    </source>
</evidence>
<feature type="transmembrane region" description="Helical" evidence="5">
    <location>
        <begin position="81"/>
        <end position="101"/>
    </location>
</feature>
<proteinExistence type="predicted"/>
<name>A0AB34IQN6_PRYPA</name>
<dbReference type="Proteomes" id="UP001515480">
    <property type="component" value="Unassembled WGS sequence"/>
</dbReference>
<evidence type="ECO:0000256" key="1">
    <source>
        <dbReference type="ARBA" id="ARBA00004141"/>
    </source>
</evidence>
<sequence>MPGFAEFVGIACFSFGLQTILLSVRDGMQQPSRAPSAVAYALVAVVSFYSVVGLVFSELFEKAPNGVEQMIIQNLPVDQPIATLVIACSAAVAALSMPLPMFPLVELLYMYAIYLLPSTQSLSGGRSAALAAQRTVILRLLILLVTSSTACFFQGFASVAGFLGCLTIISSQLLPPLIHLRLCSWPAMSSAQHSKDRSFLVYWRLSVDIGFALLGGASFVYFTWLTGRQLALGTGS</sequence>
<dbReference type="AlphaFoldDB" id="A0AB34IQN6"/>
<dbReference type="PANTHER" id="PTHR22950">
    <property type="entry name" value="AMINO ACID TRANSPORTER"/>
    <property type="match status" value="1"/>
</dbReference>
<evidence type="ECO:0000256" key="4">
    <source>
        <dbReference type="ARBA" id="ARBA00023136"/>
    </source>
</evidence>
<feature type="domain" description="Amino acid transporter transmembrane" evidence="6">
    <location>
        <begin position="5"/>
        <end position="189"/>
    </location>
</feature>
<feature type="transmembrane region" description="Helical" evidence="5">
    <location>
        <begin position="201"/>
        <end position="224"/>
    </location>
</feature>
<keyword evidence="4 5" id="KW-0472">Membrane</keyword>
<evidence type="ECO:0000256" key="5">
    <source>
        <dbReference type="SAM" id="Phobius"/>
    </source>
</evidence>
<evidence type="ECO:0000313" key="7">
    <source>
        <dbReference type="EMBL" id="KAL1503470.1"/>
    </source>
</evidence>
<feature type="transmembrane region" description="Helical" evidence="5">
    <location>
        <begin position="37"/>
        <end position="60"/>
    </location>
</feature>
<evidence type="ECO:0000256" key="3">
    <source>
        <dbReference type="ARBA" id="ARBA00022989"/>
    </source>
</evidence>
<evidence type="ECO:0000256" key="2">
    <source>
        <dbReference type="ARBA" id="ARBA00022692"/>
    </source>
</evidence>
<comment type="subcellular location">
    <subcellularLocation>
        <location evidence="1">Membrane</location>
        <topology evidence="1">Multi-pass membrane protein</topology>
    </subcellularLocation>
</comment>
<evidence type="ECO:0000259" key="6">
    <source>
        <dbReference type="Pfam" id="PF01490"/>
    </source>
</evidence>
<feature type="transmembrane region" description="Helical" evidence="5">
    <location>
        <begin position="107"/>
        <end position="124"/>
    </location>
</feature>